<evidence type="ECO:0000313" key="9">
    <source>
        <dbReference type="EMBL" id="BBM36549.1"/>
    </source>
</evidence>
<evidence type="ECO:0000256" key="7">
    <source>
        <dbReference type="SAM" id="Phobius"/>
    </source>
</evidence>
<feature type="transmembrane region" description="Helical" evidence="7">
    <location>
        <begin position="92"/>
        <end position="114"/>
    </location>
</feature>
<feature type="transmembrane region" description="Helical" evidence="7">
    <location>
        <begin position="35"/>
        <end position="54"/>
    </location>
</feature>
<dbReference type="InterPro" id="IPR003362">
    <property type="entry name" value="Bact_transf"/>
</dbReference>
<evidence type="ECO:0000313" key="10">
    <source>
        <dbReference type="Proteomes" id="UP000321606"/>
    </source>
</evidence>
<dbReference type="PANTHER" id="PTHR30576:SF21">
    <property type="entry name" value="UDP-GLUCOSE:UNDECAPRENYL-PHOSPHATE GLUCOSE-1-PHOSPHATE TRANSFERASE"/>
    <property type="match status" value="1"/>
</dbReference>
<dbReference type="Pfam" id="PF02397">
    <property type="entry name" value="Bac_transf"/>
    <property type="match status" value="1"/>
</dbReference>
<dbReference type="KEGG" id="lgo:JCM16774_1493"/>
<evidence type="ECO:0000256" key="4">
    <source>
        <dbReference type="ARBA" id="ARBA00022692"/>
    </source>
</evidence>
<evidence type="ECO:0000259" key="8">
    <source>
        <dbReference type="Pfam" id="PF02397"/>
    </source>
</evidence>
<dbReference type="STRING" id="714315.GCA_000516535_01502"/>
<name>A0A510JB35_9FUSO</name>
<reference evidence="9 10" key="1">
    <citation type="submission" date="2019-07" db="EMBL/GenBank/DDBJ databases">
        <title>Complete Genome Sequence of Leptotrichia goodfellowii Strain JCM 16774.</title>
        <authorList>
            <person name="Watanabe S."/>
            <person name="Cui L."/>
        </authorList>
    </citation>
    <scope>NUCLEOTIDE SEQUENCE [LARGE SCALE GENOMIC DNA]</scope>
    <source>
        <strain evidence="9 10">JCM16774</strain>
    </source>
</reference>
<evidence type="ECO:0000256" key="3">
    <source>
        <dbReference type="ARBA" id="ARBA00022679"/>
    </source>
</evidence>
<keyword evidence="4 7" id="KW-0812">Transmembrane</keyword>
<evidence type="ECO:0000256" key="5">
    <source>
        <dbReference type="ARBA" id="ARBA00022989"/>
    </source>
</evidence>
<dbReference type="PANTHER" id="PTHR30576">
    <property type="entry name" value="COLANIC BIOSYNTHESIS UDP-GLUCOSE LIPID CARRIER TRANSFERASE"/>
    <property type="match status" value="1"/>
</dbReference>
<protein>
    <submittedName>
        <fullName evidence="9">Exopolysaccharide biosynthesis polyprenylglycosyl phosphotransferase</fullName>
    </submittedName>
</protein>
<keyword evidence="6 7" id="KW-0472">Membrane</keyword>
<dbReference type="GO" id="GO:0016020">
    <property type="term" value="C:membrane"/>
    <property type="evidence" value="ECO:0007669"/>
    <property type="project" value="UniProtKB-SubCell"/>
</dbReference>
<organism evidence="9 10">
    <name type="scientific">Pseudoleptotrichia goodfellowii</name>
    <dbReference type="NCBI Taxonomy" id="157692"/>
    <lineage>
        <taxon>Bacteria</taxon>
        <taxon>Fusobacteriati</taxon>
        <taxon>Fusobacteriota</taxon>
        <taxon>Fusobacteriia</taxon>
        <taxon>Fusobacteriales</taxon>
        <taxon>Leptotrichiaceae</taxon>
        <taxon>Pseudoleptotrichia</taxon>
    </lineage>
</organism>
<dbReference type="GO" id="GO:0009242">
    <property type="term" value="P:colanic acid biosynthetic process"/>
    <property type="evidence" value="ECO:0007669"/>
    <property type="project" value="TreeGrafter"/>
</dbReference>
<accession>A0A510JB35</accession>
<feature type="domain" description="Bacterial sugar transferase" evidence="8">
    <location>
        <begin position="239"/>
        <end position="421"/>
    </location>
</feature>
<dbReference type="OrthoDB" id="9808602at2"/>
<dbReference type="AlphaFoldDB" id="A0A510JB35"/>
<comment type="subcellular location">
    <subcellularLocation>
        <location evidence="1">Membrane</location>
        <topology evidence="1">Multi-pass membrane protein</topology>
    </subcellularLocation>
</comment>
<feature type="transmembrane region" description="Helical" evidence="7">
    <location>
        <begin position="66"/>
        <end position="86"/>
    </location>
</feature>
<feature type="transmembrane region" description="Helical" evidence="7">
    <location>
        <begin position="12"/>
        <end position="29"/>
    </location>
</feature>
<dbReference type="GO" id="GO:0089702">
    <property type="term" value="F:undecaprenyl-phosphate glucose phosphotransferase activity"/>
    <property type="evidence" value="ECO:0007669"/>
    <property type="project" value="TreeGrafter"/>
</dbReference>
<dbReference type="EMBL" id="AP019822">
    <property type="protein sequence ID" value="BBM36549.1"/>
    <property type="molecule type" value="Genomic_DNA"/>
</dbReference>
<dbReference type="NCBIfam" id="TIGR03025">
    <property type="entry name" value="EPS_sugtrans"/>
    <property type="match status" value="1"/>
</dbReference>
<evidence type="ECO:0000256" key="2">
    <source>
        <dbReference type="ARBA" id="ARBA00006464"/>
    </source>
</evidence>
<sequence length="426" mass="49789">MAASGVRRNFSYLFGFLTVAMYFLGLFIINRGLSFKNALIIVMALIAYYIANVYNVAVGKYRLRDMATVIVINFILMCITTFVKIFSLNEGIILFGIISIFQIVFRYVVIMGVVEKQKIIFVGENDYTKDLSDSIKNDGQYRFLGLLKEDDPKLRETILKIYKVNKPDIIVDFTENLLIEPKFVDKLLQYKLNGLQYYNYREFYETYENKLPISHLSPKWFLENSGFEIYHNNFNLKAKRLLDLFFAFLIGVCVAPIMLIAAIIVKLESKGPVFFIQERIGEGNKKFNIVKFRSMTTDAEKDGPKWATKNDNRVTKFGKIMRLTRIDELPQLWNVFRGEMSFVGPRPEREYFIQQLEKEIPYYNLRHTVKPGLTGWAQVMYPYGASVEDAYRKLQYDLYYIKHHDILFDMKVLLKTVTIVIFGKGR</sequence>
<proteinExistence type="inferred from homology"/>
<gene>
    <name evidence="9" type="ORF">JCM16774_1493</name>
</gene>
<feature type="transmembrane region" description="Helical" evidence="7">
    <location>
        <begin position="244"/>
        <end position="265"/>
    </location>
</feature>
<dbReference type="Proteomes" id="UP000321606">
    <property type="component" value="Chromosome"/>
</dbReference>
<evidence type="ECO:0000256" key="6">
    <source>
        <dbReference type="ARBA" id="ARBA00023136"/>
    </source>
</evidence>
<dbReference type="InterPro" id="IPR017475">
    <property type="entry name" value="EPS_sugar_tfrase"/>
</dbReference>
<keyword evidence="3 9" id="KW-0808">Transferase</keyword>
<evidence type="ECO:0000256" key="1">
    <source>
        <dbReference type="ARBA" id="ARBA00004141"/>
    </source>
</evidence>
<comment type="similarity">
    <text evidence="2">Belongs to the bacterial sugar transferase family.</text>
</comment>
<keyword evidence="5 7" id="KW-1133">Transmembrane helix</keyword>